<proteinExistence type="inferred from homology"/>
<dbReference type="NCBIfam" id="TIGR00377">
    <property type="entry name" value="ant_ant_sig"/>
    <property type="match status" value="1"/>
</dbReference>
<dbReference type="InterPro" id="IPR036513">
    <property type="entry name" value="STAS_dom_sf"/>
</dbReference>
<dbReference type="InterPro" id="IPR002645">
    <property type="entry name" value="STAS_dom"/>
</dbReference>
<evidence type="ECO:0000259" key="3">
    <source>
        <dbReference type="PROSITE" id="PS50801"/>
    </source>
</evidence>
<name>A0A7W0CBF7_9BACT</name>
<dbReference type="Proteomes" id="UP000525298">
    <property type="component" value="Unassembled WGS sequence"/>
</dbReference>
<keyword evidence="5" id="KW-1185">Reference proteome</keyword>
<sequence length="118" mass="13061">MRLKSETINDLLVVKVLDSAVDAGNALELKADLLPLVEKHRKVAIDMGKVKFMDSSGVGAMLSCLRAIHQNSGELRLFSVKPNLYQLFKLVRLDTLVGIHENRKTALEAFDRNSDANA</sequence>
<dbReference type="CDD" id="cd07043">
    <property type="entry name" value="STAS_anti-anti-sigma_factors"/>
    <property type="match status" value="1"/>
</dbReference>
<evidence type="ECO:0000313" key="5">
    <source>
        <dbReference type="Proteomes" id="UP000525298"/>
    </source>
</evidence>
<dbReference type="SUPFAM" id="SSF52091">
    <property type="entry name" value="SpoIIaa-like"/>
    <property type="match status" value="1"/>
</dbReference>
<feature type="domain" description="STAS" evidence="3">
    <location>
        <begin position="12"/>
        <end position="113"/>
    </location>
</feature>
<dbReference type="EMBL" id="JACDUS010000011">
    <property type="protein sequence ID" value="MBA2882645.1"/>
    <property type="molecule type" value="Genomic_DNA"/>
</dbReference>
<gene>
    <name evidence="4" type="ORF">HNR65_002999</name>
</gene>
<dbReference type="RefSeq" id="WP_181552278.1">
    <property type="nucleotide sequence ID" value="NZ_JACDUS010000011.1"/>
</dbReference>
<comment type="caution">
    <text evidence="4">The sequence shown here is derived from an EMBL/GenBank/DDBJ whole genome shotgun (WGS) entry which is preliminary data.</text>
</comment>
<evidence type="ECO:0000256" key="2">
    <source>
        <dbReference type="RuleBase" id="RU003749"/>
    </source>
</evidence>
<dbReference type="PROSITE" id="PS50801">
    <property type="entry name" value="STAS"/>
    <property type="match status" value="1"/>
</dbReference>
<accession>A0A7W0CBF7</accession>
<dbReference type="Pfam" id="PF01740">
    <property type="entry name" value="STAS"/>
    <property type="match status" value="1"/>
</dbReference>
<dbReference type="PANTHER" id="PTHR33495">
    <property type="entry name" value="ANTI-SIGMA FACTOR ANTAGONIST TM_1081-RELATED-RELATED"/>
    <property type="match status" value="1"/>
</dbReference>
<evidence type="ECO:0000313" key="4">
    <source>
        <dbReference type="EMBL" id="MBA2882645.1"/>
    </source>
</evidence>
<dbReference type="InterPro" id="IPR003658">
    <property type="entry name" value="Anti-sigma_ant"/>
</dbReference>
<comment type="similarity">
    <text evidence="1 2">Belongs to the anti-sigma-factor antagonist family.</text>
</comment>
<dbReference type="PANTHER" id="PTHR33495:SF2">
    <property type="entry name" value="ANTI-SIGMA FACTOR ANTAGONIST TM_1081-RELATED"/>
    <property type="match status" value="1"/>
</dbReference>
<dbReference type="Gene3D" id="3.30.750.24">
    <property type="entry name" value="STAS domain"/>
    <property type="match status" value="1"/>
</dbReference>
<dbReference type="GO" id="GO:0043856">
    <property type="term" value="F:anti-sigma factor antagonist activity"/>
    <property type="evidence" value="ECO:0007669"/>
    <property type="project" value="InterPro"/>
</dbReference>
<organism evidence="4 5">
    <name type="scientific">Desulfosalsimonas propionicica</name>
    <dbReference type="NCBI Taxonomy" id="332175"/>
    <lineage>
        <taxon>Bacteria</taxon>
        <taxon>Pseudomonadati</taxon>
        <taxon>Thermodesulfobacteriota</taxon>
        <taxon>Desulfobacteria</taxon>
        <taxon>Desulfobacterales</taxon>
        <taxon>Desulfosalsimonadaceae</taxon>
        <taxon>Desulfosalsimonas</taxon>
    </lineage>
</organism>
<evidence type="ECO:0000256" key="1">
    <source>
        <dbReference type="ARBA" id="ARBA00009013"/>
    </source>
</evidence>
<dbReference type="AlphaFoldDB" id="A0A7W0CBF7"/>
<protein>
    <recommendedName>
        <fullName evidence="2">Anti-sigma factor antagonist</fullName>
    </recommendedName>
</protein>
<reference evidence="4 5" key="1">
    <citation type="submission" date="2020-07" db="EMBL/GenBank/DDBJ databases">
        <title>Genomic Encyclopedia of Type Strains, Phase IV (KMG-IV): sequencing the most valuable type-strain genomes for metagenomic binning, comparative biology and taxonomic classification.</title>
        <authorList>
            <person name="Goeker M."/>
        </authorList>
    </citation>
    <scope>NUCLEOTIDE SEQUENCE [LARGE SCALE GENOMIC DNA]</scope>
    <source>
        <strain evidence="4 5">DSM 17721</strain>
    </source>
</reference>